<organism evidence="1 2">
    <name type="scientific">Bauhinia variegata</name>
    <name type="common">Purple orchid tree</name>
    <name type="synonym">Phanera variegata</name>
    <dbReference type="NCBI Taxonomy" id="167791"/>
    <lineage>
        <taxon>Eukaryota</taxon>
        <taxon>Viridiplantae</taxon>
        <taxon>Streptophyta</taxon>
        <taxon>Embryophyta</taxon>
        <taxon>Tracheophyta</taxon>
        <taxon>Spermatophyta</taxon>
        <taxon>Magnoliopsida</taxon>
        <taxon>eudicotyledons</taxon>
        <taxon>Gunneridae</taxon>
        <taxon>Pentapetalae</taxon>
        <taxon>rosids</taxon>
        <taxon>fabids</taxon>
        <taxon>Fabales</taxon>
        <taxon>Fabaceae</taxon>
        <taxon>Cercidoideae</taxon>
        <taxon>Cercideae</taxon>
        <taxon>Bauhiniinae</taxon>
        <taxon>Bauhinia</taxon>
    </lineage>
</organism>
<reference evidence="1 2" key="1">
    <citation type="journal article" date="2022" name="DNA Res.">
        <title>Chromosomal-level genome assembly of the orchid tree Bauhinia variegata (Leguminosae; Cercidoideae) supports the allotetraploid origin hypothesis of Bauhinia.</title>
        <authorList>
            <person name="Zhong Y."/>
            <person name="Chen Y."/>
            <person name="Zheng D."/>
            <person name="Pang J."/>
            <person name="Liu Y."/>
            <person name="Luo S."/>
            <person name="Meng S."/>
            <person name="Qian L."/>
            <person name="Wei D."/>
            <person name="Dai S."/>
            <person name="Zhou R."/>
        </authorList>
    </citation>
    <scope>NUCLEOTIDE SEQUENCE [LARGE SCALE GENOMIC DNA]</scope>
    <source>
        <strain evidence="1">BV-YZ2020</strain>
    </source>
</reference>
<sequence>MAKAKMEEKYPGCGIKAKPHIESAMKTLRIIYAIVYDMLNQSGFGWNDETKMIIVDSDDLWNEYIKSHPNAKDYRNAQILLLDKLALVFGKDRATGKGVVALADVVEQLEEENNNDEVEIDLTESPSINQVANRLGVAKDVFDDSRSLMNELKKMDLTKQERFAAADKVLSIPHRLHMFWGSNDTDYLAFVKSLT</sequence>
<evidence type="ECO:0000313" key="1">
    <source>
        <dbReference type="EMBL" id="KAI4332598.1"/>
    </source>
</evidence>
<name>A0ACB9N999_BAUVA</name>
<proteinExistence type="predicted"/>
<dbReference type="Proteomes" id="UP000828941">
    <property type="component" value="Chromosome 7"/>
</dbReference>
<gene>
    <name evidence="1" type="ORF">L6164_017493</name>
</gene>
<comment type="caution">
    <text evidence="1">The sequence shown here is derived from an EMBL/GenBank/DDBJ whole genome shotgun (WGS) entry which is preliminary data.</text>
</comment>
<protein>
    <submittedName>
        <fullName evidence="1">Uncharacterized protein</fullName>
    </submittedName>
</protein>
<evidence type="ECO:0000313" key="2">
    <source>
        <dbReference type="Proteomes" id="UP000828941"/>
    </source>
</evidence>
<dbReference type="EMBL" id="CM039432">
    <property type="protein sequence ID" value="KAI4332598.1"/>
    <property type="molecule type" value="Genomic_DNA"/>
</dbReference>
<accession>A0ACB9N999</accession>
<keyword evidence="2" id="KW-1185">Reference proteome</keyword>